<reference evidence="3" key="2">
    <citation type="submission" date="2021-05" db="EMBL/GenBank/DDBJ databases">
        <authorList>
            <person name="Moolhuijzen P.M."/>
            <person name="Moffat C.S."/>
        </authorList>
    </citation>
    <scope>NUCLEOTIDE SEQUENCE</scope>
    <source>
        <strain evidence="3">86-124</strain>
    </source>
</reference>
<reference evidence="2 4" key="1">
    <citation type="journal article" date="2018" name="BMC Genomics">
        <title>Comparative genomics of the wheat fungal pathogen Pyrenophora tritici-repentis reveals chromosomal variations and genome plasticity.</title>
        <authorList>
            <person name="Moolhuijzen P."/>
            <person name="See P.T."/>
            <person name="Hane J.K."/>
            <person name="Shi G."/>
            <person name="Liu Z."/>
            <person name="Oliver R.P."/>
            <person name="Moffat C.S."/>
        </authorList>
    </citation>
    <scope>NUCLEOTIDE SEQUENCE [LARGE SCALE GENOMIC DNA]</scope>
    <source>
        <strain evidence="2">M4</strain>
    </source>
</reference>
<dbReference type="EMBL" id="NQIK02000001">
    <property type="protein sequence ID" value="KAF7578759.1"/>
    <property type="molecule type" value="Genomic_DNA"/>
</dbReference>
<reference evidence="3" key="3">
    <citation type="journal article" date="2022" name="bioRxiv">
        <title>A global pangenome for the wheat fungal pathogen Pyrenophora tritici-repentis and prediction of effector protein structural homology.</title>
        <authorList>
            <person name="Moolhuijzen P."/>
            <person name="See P.T."/>
            <person name="Shi G."/>
            <person name="Powell H.R."/>
            <person name="Cockram J."/>
            <person name="Jorgensen L.N."/>
            <person name="Benslimane H."/>
            <person name="Strelkov S.E."/>
            <person name="Turner J."/>
            <person name="Liu Z."/>
            <person name="Moffat C.S."/>
        </authorList>
    </citation>
    <scope>NUCLEOTIDE SEQUENCE</scope>
    <source>
        <strain evidence="3">86-124</strain>
    </source>
</reference>
<sequence length="219" mass="24497">MRKQPTKTARPGPPERIVYPSFSSTQDDPLPPYTSESHAYFGPSEKISQIDPNNAEIPAPLADPTLPTEINFITPPNATKLSCQEEQLRRYLIEIVAYALDANFDELNTAPYKESITYHTNTILSPAERGELLHLSRLIQELCEKARSNQANTMKRTDMMQVYTAVSYPAMWIGLGEGALDLISSYADYAEDVDAEKVRRSKTLAHWACNQIGRMASAT</sequence>
<dbReference type="Proteomes" id="UP000249757">
    <property type="component" value="Unassembled WGS sequence"/>
</dbReference>
<feature type="region of interest" description="Disordered" evidence="1">
    <location>
        <begin position="1"/>
        <end position="37"/>
    </location>
</feature>
<evidence type="ECO:0000256" key="1">
    <source>
        <dbReference type="SAM" id="MobiDB-lite"/>
    </source>
</evidence>
<comment type="caution">
    <text evidence="3">The sequence shown here is derived from an EMBL/GenBank/DDBJ whole genome shotgun (WGS) entry which is preliminary data.</text>
</comment>
<reference evidence="5" key="4">
    <citation type="journal article" date="2022" name="Microb. Genom.">
        <title>A global pangenome for the wheat fungal pathogen Pyrenophora tritici-repentis and prediction of effector protein structural homology.</title>
        <authorList>
            <person name="Moolhuijzen P.M."/>
            <person name="See P.T."/>
            <person name="Shi G."/>
            <person name="Powell H.R."/>
            <person name="Cockram J."/>
            <person name="Jorgensen L.N."/>
            <person name="Benslimane H."/>
            <person name="Strelkov S.E."/>
            <person name="Turner J."/>
            <person name="Liu Z."/>
            <person name="Moffat C.S."/>
        </authorList>
    </citation>
    <scope>NUCLEOTIDE SEQUENCE [LARGE SCALE GENOMIC DNA]</scope>
</reference>
<evidence type="ECO:0000313" key="2">
    <source>
        <dbReference type="EMBL" id="KAF7578759.1"/>
    </source>
</evidence>
<protein>
    <submittedName>
        <fullName evidence="3">Uncharacterized protein</fullName>
    </submittedName>
</protein>
<proteinExistence type="predicted"/>
<dbReference type="Proteomes" id="UP000245464">
    <property type="component" value="Chromosome 1"/>
</dbReference>
<keyword evidence="5" id="KW-1185">Reference proteome</keyword>
<evidence type="ECO:0000313" key="3">
    <source>
        <dbReference type="EMBL" id="KAI1517570.1"/>
    </source>
</evidence>
<dbReference type="EMBL" id="NRDI02000003">
    <property type="protein sequence ID" value="KAI1517570.1"/>
    <property type="molecule type" value="Genomic_DNA"/>
</dbReference>
<evidence type="ECO:0000313" key="5">
    <source>
        <dbReference type="Proteomes" id="UP000249757"/>
    </source>
</evidence>
<dbReference type="AlphaFoldDB" id="A0A2W1D5R7"/>
<gene>
    <name evidence="3" type="ORF">Ptr86124_002871</name>
    <name evidence="2" type="ORF">PtrM4_029990</name>
</gene>
<name>A0A2W1D5R7_9PLEO</name>
<accession>A0A2W1D5R7</accession>
<evidence type="ECO:0000313" key="4">
    <source>
        <dbReference type="Proteomes" id="UP000245464"/>
    </source>
</evidence>
<organism evidence="3 5">
    <name type="scientific">Pyrenophora tritici-repentis</name>
    <dbReference type="NCBI Taxonomy" id="45151"/>
    <lineage>
        <taxon>Eukaryota</taxon>
        <taxon>Fungi</taxon>
        <taxon>Dikarya</taxon>
        <taxon>Ascomycota</taxon>
        <taxon>Pezizomycotina</taxon>
        <taxon>Dothideomycetes</taxon>
        <taxon>Pleosporomycetidae</taxon>
        <taxon>Pleosporales</taxon>
        <taxon>Pleosporineae</taxon>
        <taxon>Pleosporaceae</taxon>
        <taxon>Pyrenophora</taxon>
    </lineage>
</organism>